<dbReference type="InterPro" id="IPR043129">
    <property type="entry name" value="ATPase_NBD"/>
</dbReference>
<dbReference type="AlphaFoldDB" id="A2FEY6"/>
<dbReference type="KEGG" id="tva:4754313"/>
<dbReference type="VEuPathDB" id="TrichDB:TVAGG3_0046860"/>
<sequence length="541" mass="62284">MTAVLQLGNSTTYYYVFSESTKENSSLPNFSEYQMDFGLHPRDFRPLEDMEVNQTTCPFEKHSAHEFLQYIGEDKTVITPIEDQSQGIINYTAKDCFSLILHMIIRRIRANYKKKLQYIFIIDPNWVGKEIEALQDCIADNEITNYKIVYSDDMISNFLNSYLQDHDINDEKHTLVINSGSTGTGAFIVKTKQDQDPEIINKGYIKIGNINFTNILCEMFLDQFENDNYTDQTKDVIAEIKEQTPNPSKRCFFNAVNKLLQTMSPGLRSKLDTVSLNQAFFESDTIAYDDVIHNQHYSEIAQELTSFIKKLIGSVKIDYYTTVGGNSLNPFFKQIVKETISNYQELCLNNSRCSAISGAIELLSKTTDFSKFSKGKTVNKELTKNARKQFEDNKYEDELLNQYESIPGLTRYFNKLGIDIPEKLEELLDSFDGEPDDDLNGVEKKINKAIEEVQDFTEEEFIKNDCNKDNLRTALTAARDAMTAKQKLELLSLADNIYPPIKNSESFKQKMENEAKKRGNDQAFKEKLLNEFCQYLAEFQQ</sequence>
<dbReference type="Gene3D" id="3.30.420.40">
    <property type="match status" value="2"/>
</dbReference>
<dbReference type="Gene3D" id="3.30.30.30">
    <property type="match status" value="1"/>
</dbReference>
<dbReference type="InParanoid" id="A2FEY6"/>
<keyword evidence="2" id="KW-1185">Reference proteome</keyword>
<reference evidence="1" key="1">
    <citation type="submission" date="2006-10" db="EMBL/GenBank/DDBJ databases">
        <authorList>
            <person name="Amadeo P."/>
            <person name="Zhao Q."/>
            <person name="Wortman J."/>
            <person name="Fraser-Liggett C."/>
            <person name="Carlton J."/>
        </authorList>
    </citation>
    <scope>NUCLEOTIDE SEQUENCE</scope>
    <source>
        <strain evidence="1">G3</strain>
    </source>
</reference>
<accession>A2FEY6</accession>
<evidence type="ECO:0000313" key="2">
    <source>
        <dbReference type="Proteomes" id="UP000001542"/>
    </source>
</evidence>
<dbReference type="Proteomes" id="UP000001542">
    <property type="component" value="Unassembled WGS sequence"/>
</dbReference>
<reference evidence="1" key="2">
    <citation type="journal article" date="2007" name="Science">
        <title>Draft genome sequence of the sexually transmitted pathogen Trichomonas vaginalis.</title>
        <authorList>
            <person name="Carlton J.M."/>
            <person name="Hirt R.P."/>
            <person name="Silva J.C."/>
            <person name="Delcher A.L."/>
            <person name="Schatz M."/>
            <person name="Zhao Q."/>
            <person name="Wortman J.R."/>
            <person name="Bidwell S.L."/>
            <person name="Alsmark U.C.M."/>
            <person name="Besteiro S."/>
            <person name="Sicheritz-Ponten T."/>
            <person name="Noel C.J."/>
            <person name="Dacks J.B."/>
            <person name="Foster P.G."/>
            <person name="Simillion C."/>
            <person name="Van de Peer Y."/>
            <person name="Miranda-Saavedra D."/>
            <person name="Barton G.J."/>
            <person name="Westrop G.D."/>
            <person name="Mueller S."/>
            <person name="Dessi D."/>
            <person name="Fiori P.L."/>
            <person name="Ren Q."/>
            <person name="Paulsen I."/>
            <person name="Zhang H."/>
            <person name="Bastida-Corcuera F.D."/>
            <person name="Simoes-Barbosa A."/>
            <person name="Brown M.T."/>
            <person name="Hayes R.D."/>
            <person name="Mukherjee M."/>
            <person name="Okumura C.Y."/>
            <person name="Schneider R."/>
            <person name="Smith A.J."/>
            <person name="Vanacova S."/>
            <person name="Villalvazo M."/>
            <person name="Haas B.J."/>
            <person name="Pertea M."/>
            <person name="Feldblyum T.V."/>
            <person name="Utterback T.R."/>
            <person name="Shu C.L."/>
            <person name="Osoegawa K."/>
            <person name="de Jong P.J."/>
            <person name="Hrdy I."/>
            <person name="Horvathova L."/>
            <person name="Zubacova Z."/>
            <person name="Dolezal P."/>
            <person name="Malik S.B."/>
            <person name="Logsdon J.M. Jr."/>
            <person name="Henze K."/>
            <person name="Gupta A."/>
            <person name="Wang C.C."/>
            <person name="Dunne R.L."/>
            <person name="Upcroft J.A."/>
            <person name="Upcroft P."/>
            <person name="White O."/>
            <person name="Salzberg S.L."/>
            <person name="Tang P."/>
            <person name="Chiu C.-H."/>
            <person name="Lee Y.-S."/>
            <person name="Embley T.M."/>
            <person name="Coombs G.H."/>
            <person name="Mottram J.C."/>
            <person name="Tachezy J."/>
            <person name="Fraser-Liggett C.M."/>
            <person name="Johnson P.J."/>
        </authorList>
    </citation>
    <scope>NUCLEOTIDE SEQUENCE [LARGE SCALE GENOMIC DNA]</scope>
    <source>
        <strain evidence="1">G3</strain>
    </source>
</reference>
<dbReference type="VEuPathDB" id="TrichDB:TVAG_256800"/>
<evidence type="ECO:0000313" key="1">
    <source>
        <dbReference type="EMBL" id="EAX96540.1"/>
    </source>
</evidence>
<organism evidence="1 2">
    <name type="scientific">Trichomonas vaginalis (strain ATCC PRA-98 / G3)</name>
    <dbReference type="NCBI Taxonomy" id="412133"/>
    <lineage>
        <taxon>Eukaryota</taxon>
        <taxon>Metamonada</taxon>
        <taxon>Parabasalia</taxon>
        <taxon>Trichomonadida</taxon>
        <taxon>Trichomonadidae</taxon>
        <taxon>Trichomonas</taxon>
    </lineage>
</organism>
<dbReference type="SUPFAM" id="SSF53067">
    <property type="entry name" value="Actin-like ATPase domain"/>
    <property type="match status" value="1"/>
</dbReference>
<gene>
    <name evidence="1" type="ORF">TVAG_256800</name>
</gene>
<protein>
    <submittedName>
        <fullName evidence="1">Uncharacterized protein</fullName>
    </submittedName>
</protein>
<proteinExistence type="predicted"/>
<dbReference type="RefSeq" id="XP_001309470.1">
    <property type="nucleotide sequence ID" value="XM_001309469.1"/>
</dbReference>
<name>A2FEY6_TRIV3</name>
<dbReference type="Gene3D" id="3.90.640.10">
    <property type="entry name" value="Actin, Chain A, domain 4"/>
    <property type="match status" value="1"/>
</dbReference>
<dbReference type="EMBL" id="DS113754">
    <property type="protein sequence ID" value="EAX96540.1"/>
    <property type="molecule type" value="Genomic_DNA"/>
</dbReference>